<keyword evidence="3" id="KW-1185">Reference proteome</keyword>
<reference evidence="2" key="1">
    <citation type="submission" date="2023-02" db="EMBL/GenBank/DDBJ databases">
        <authorList>
            <person name="Palmer J.M."/>
        </authorList>
    </citation>
    <scope>NUCLEOTIDE SEQUENCE</scope>
    <source>
        <strain evidence="2">FW57</strain>
    </source>
</reference>
<organism evidence="2 3">
    <name type="scientific">Staphylotrichum longicolle</name>
    <dbReference type="NCBI Taxonomy" id="669026"/>
    <lineage>
        <taxon>Eukaryota</taxon>
        <taxon>Fungi</taxon>
        <taxon>Dikarya</taxon>
        <taxon>Ascomycota</taxon>
        <taxon>Pezizomycotina</taxon>
        <taxon>Sordariomycetes</taxon>
        <taxon>Sordariomycetidae</taxon>
        <taxon>Sordariales</taxon>
        <taxon>Chaetomiaceae</taxon>
        <taxon>Staphylotrichum</taxon>
    </lineage>
</organism>
<sequence>MKLNLASLITAVAAFAATATADRMIIHEYCLTLVCNDPATFITAYGEYNVDARDGCRDTDVPGMNNLCVDHAHGRAHFNFDGQPKRCMVEVDNDFATCSDDYQWATCSTIYYDEVPFLGGLRGKAFIMY</sequence>
<proteinExistence type="predicted"/>
<feature type="signal peptide" evidence="1">
    <location>
        <begin position="1"/>
        <end position="21"/>
    </location>
</feature>
<evidence type="ECO:0000313" key="2">
    <source>
        <dbReference type="EMBL" id="KAG7294632.1"/>
    </source>
</evidence>
<protein>
    <submittedName>
        <fullName evidence="2">Uncharacterized protein</fullName>
    </submittedName>
</protein>
<gene>
    <name evidence="2" type="ORF">NEMBOFW57_004708</name>
</gene>
<name>A0AAD4I3W8_9PEZI</name>
<dbReference type="EMBL" id="JAHCVI010000001">
    <property type="protein sequence ID" value="KAG7294632.1"/>
    <property type="molecule type" value="Genomic_DNA"/>
</dbReference>
<accession>A0AAD4I3W8</accession>
<dbReference type="AlphaFoldDB" id="A0AAD4I3W8"/>
<evidence type="ECO:0000313" key="3">
    <source>
        <dbReference type="Proteomes" id="UP001197093"/>
    </source>
</evidence>
<feature type="chain" id="PRO_5042220937" evidence="1">
    <location>
        <begin position="22"/>
        <end position="129"/>
    </location>
</feature>
<dbReference type="Proteomes" id="UP001197093">
    <property type="component" value="Unassembled WGS sequence"/>
</dbReference>
<comment type="caution">
    <text evidence="2">The sequence shown here is derived from an EMBL/GenBank/DDBJ whole genome shotgun (WGS) entry which is preliminary data.</text>
</comment>
<evidence type="ECO:0000256" key="1">
    <source>
        <dbReference type="SAM" id="SignalP"/>
    </source>
</evidence>
<keyword evidence="1" id="KW-0732">Signal</keyword>